<comment type="caution">
    <text evidence="2">The sequence shown here is derived from an EMBL/GenBank/DDBJ whole genome shotgun (WGS) entry which is preliminary data.</text>
</comment>
<name>A0ABV0X9B7_9TELE</name>
<gene>
    <name evidence="2" type="ORF">XENORESO_018820</name>
</gene>
<evidence type="ECO:0000256" key="1">
    <source>
        <dbReference type="SAM" id="MobiDB-lite"/>
    </source>
</evidence>
<proteinExistence type="predicted"/>
<dbReference type="EMBL" id="JAHRIM010096825">
    <property type="protein sequence ID" value="MEQ2278455.1"/>
    <property type="molecule type" value="Genomic_DNA"/>
</dbReference>
<protein>
    <submittedName>
        <fullName evidence="2">Uncharacterized protein</fullName>
    </submittedName>
</protein>
<accession>A0ABV0X9B7</accession>
<dbReference type="Proteomes" id="UP001444071">
    <property type="component" value="Unassembled WGS sequence"/>
</dbReference>
<evidence type="ECO:0000313" key="3">
    <source>
        <dbReference type="Proteomes" id="UP001444071"/>
    </source>
</evidence>
<feature type="compositionally biased region" description="Pro residues" evidence="1">
    <location>
        <begin position="87"/>
        <end position="99"/>
    </location>
</feature>
<evidence type="ECO:0000313" key="2">
    <source>
        <dbReference type="EMBL" id="MEQ2278455.1"/>
    </source>
</evidence>
<feature type="region of interest" description="Disordered" evidence="1">
    <location>
        <begin position="68"/>
        <end position="108"/>
    </location>
</feature>
<organism evidence="2 3">
    <name type="scientific">Xenotaenia resolanae</name>
    <dbReference type="NCBI Taxonomy" id="208358"/>
    <lineage>
        <taxon>Eukaryota</taxon>
        <taxon>Metazoa</taxon>
        <taxon>Chordata</taxon>
        <taxon>Craniata</taxon>
        <taxon>Vertebrata</taxon>
        <taxon>Euteleostomi</taxon>
        <taxon>Actinopterygii</taxon>
        <taxon>Neopterygii</taxon>
        <taxon>Teleostei</taxon>
        <taxon>Neoteleostei</taxon>
        <taxon>Acanthomorphata</taxon>
        <taxon>Ovalentaria</taxon>
        <taxon>Atherinomorphae</taxon>
        <taxon>Cyprinodontiformes</taxon>
        <taxon>Goodeidae</taxon>
        <taxon>Xenotaenia</taxon>
    </lineage>
</organism>
<keyword evidence="3" id="KW-1185">Reference proteome</keyword>
<reference evidence="2 3" key="1">
    <citation type="submission" date="2021-06" db="EMBL/GenBank/DDBJ databases">
        <authorList>
            <person name="Palmer J.M."/>
        </authorList>
    </citation>
    <scope>NUCLEOTIDE SEQUENCE [LARGE SCALE GENOMIC DNA]</scope>
    <source>
        <strain evidence="2 3">XR_2019</strain>
        <tissue evidence="2">Muscle</tissue>
    </source>
</reference>
<sequence length="176" mass="19701">MVKASTPDHIIHLLRTSTHQPLHRPSCLESLFSPPTPTGYNLRSYHPPPPDLYSPLCVAESADTDIRAEDKRVVVEDEATTSYSPSPQTPVPTPAPQPSPEDESNQGDEIDSWISTALINTVKTAILHLFHITCLNYLKETCYGCITNHPSQRQHQCLEILEEYYQINFNASCNDS</sequence>